<keyword evidence="2" id="KW-1185">Reference proteome</keyword>
<proteinExistence type="predicted"/>
<name>A0A7Y0L289_9FIRM</name>
<organism evidence="1 2">
    <name type="scientific">Sulfobacillus harzensis</name>
    <dbReference type="NCBI Taxonomy" id="2729629"/>
    <lineage>
        <taxon>Bacteria</taxon>
        <taxon>Bacillati</taxon>
        <taxon>Bacillota</taxon>
        <taxon>Clostridia</taxon>
        <taxon>Eubacteriales</taxon>
        <taxon>Clostridiales Family XVII. Incertae Sedis</taxon>
        <taxon>Sulfobacillus</taxon>
    </lineage>
</organism>
<dbReference type="AlphaFoldDB" id="A0A7Y0L289"/>
<accession>A0A7Y0L289</accession>
<sequence length="247" mass="29117">MQNTPNLAGIRIAGDYQDLESLYMALHAIVGEDGEYQTFDSARLRVLGVCYDIRHAFQGDREVEFVPNHMDRERMRWHGIIAPEQNLYYKVSIYYPELLFVVSALNQFIRLTAKKMANSARNPLTDKRAAWDGAIAQVRLFQSQVAKCLKEAVTDASYHRMMTLMHRDYPWMEEYMDQYLDLLNIRYLYLESREERQRALLTTVKRMVERGAEYQDLVRDIWREALAQGCRVDELTLVKEYPDDIAW</sequence>
<dbReference type="InterPro" id="IPR054199">
    <property type="entry name" value="DUF6904"/>
</dbReference>
<dbReference type="EMBL" id="JABBVZ010000014">
    <property type="protein sequence ID" value="NMP21880.1"/>
    <property type="molecule type" value="Genomic_DNA"/>
</dbReference>
<evidence type="ECO:0000313" key="2">
    <source>
        <dbReference type="Proteomes" id="UP000533476"/>
    </source>
</evidence>
<protein>
    <submittedName>
        <fullName evidence="1">Uncharacterized protein</fullName>
    </submittedName>
</protein>
<gene>
    <name evidence="1" type="ORF">HIJ39_05880</name>
</gene>
<reference evidence="1 2" key="1">
    <citation type="submission" date="2020-04" db="EMBL/GenBank/DDBJ databases">
        <authorList>
            <person name="Zhang R."/>
            <person name="Schippers A."/>
        </authorList>
    </citation>
    <scope>NUCLEOTIDE SEQUENCE [LARGE SCALE GENOMIC DNA]</scope>
    <source>
        <strain evidence="1 2">DSM 109850</strain>
    </source>
</reference>
<dbReference type="Proteomes" id="UP000533476">
    <property type="component" value="Unassembled WGS sequence"/>
</dbReference>
<evidence type="ECO:0000313" key="1">
    <source>
        <dbReference type="EMBL" id="NMP21880.1"/>
    </source>
</evidence>
<comment type="caution">
    <text evidence="1">The sequence shown here is derived from an EMBL/GenBank/DDBJ whole genome shotgun (WGS) entry which is preliminary data.</text>
</comment>
<dbReference type="RefSeq" id="WP_169097693.1">
    <property type="nucleotide sequence ID" value="NZ_JABBVZ010000014.1"/>
</dbReference>
<dbReference type="Pfam" id="PF21845">
    <property type="entry name" value="DUF6904"/>
    <property type="match status" value="1"/>
</dbReference>